<dbReference type="Proteomes" id="UP000523000">
    <property type="component" value="Unassembled WGS sequence"/>
</dbReference>
<reference evidence="3 4" key="1">
    <citation type="submission" date="2020-08" db="EMBL/GenBank/DDBJ databases">
        <title>Sequencing the genomes of 1000 actinobacteria strains.</title>
        <authorList>
            <person name="Klenk H.-P."/>
        </authorList>
    </citation>
    <scope>NUCLEOTIDE SEQUENCE [LARGE SCALE GENOMIC DNA]</scope>
    <source>
        <strain evidence="3 4">DSM 22826</strain>
    </source>
</reference>
<dbReference type="InterPro" id="IPR036928">
    <property type="entry name" value="AS_sf"/>
</dbReference>
<keyword evidence="3" id="KW-0808">Transferase</keyword>
<gene>
    <name evidence="3" type="ORF">E9229_001532</name>
</gene>
<dbReference type="EC" id="6.3.5.6" evidence="3"/>
<dbReference type="GO" id="GO:0050567">
    <property type="term" value="F:glutaminyl-tRNA synthase (glutamine-hydrolyzing) activity"/>
    <property type="evidence" value="ECO:0007669"/>
    <property type="project" value="UniProtKB-EC"/>
</dbReference>
<name>A0A839QTH8_9MICC</name>
<dbReference type="InterPro" id="IPR020556">
    <property type="entry name" value="Amidase_CS"/>
</dbReference>
<comment type="similarity">
    <text evidence="1">Belongs to the amidase family.</text>
</comment>
<dbReference type="SUPFAM" id="SSF75304">
    <property type="entry name" value="Amidase signature (AS) enzymes"/>
    <property type="match status" value="1"/>
</dbReference>
<evidence type="ECO:0000313" key="4">
    <source>
        <dbReference type="Proteomes" id="UP000523000"/>
    </source>
</evidence>
<feature type="domain" description="Amidase" evidence="2">
    <location>
        <begin position="59"/>
        <end position="199"/>
    </location>
</feature>
<keyword evidence="3" id="KW-0436">Ligase</keyword>
<dbReference type="AlphaFoldDB" id="A0A839QTH8"/>
<dbReference type="InterPro" id="IPR000120">
    <property type="entry name" value="Amidase"/>
</dbReference>
<comment type="caution">
    <text evidence="3">The sequence shown here is derived from an EMBL/GenBank/DDBJ whole genome shotgun (WGS) entry which is preliminary data.</text>
</comment>
<dbReference type="GO" id="GO:0016740">
    <property type="term" value="F:transferase activity"/>
    <property type="evidence" value="ECO:0007669"/>
    <property type="project" value="UniProtKB-KW"/>
</dbReference>
<organism evidence="3 4">
    <name type="scientific">Paeniglutamicibacter cryotolerans</name>
    <dbReference type="NCBI Taxonomy" id="670079"/>
    <lineage>
        <taxon>Bacteria</taxon>
        <taxon>Bacillati</taxon>
        <taxon>Actinomycetota</taxon>
        <taxon>Actinomycetes</taxon>
        <taxon>Micrococcales</taxon>
        <taxon>Micrococcaceae</taxon>
        <taxon>Paeniglutamicibacter</taxon>
    </lineage>
</organism>
<accession>A0A839QTH8</accession>
<evidence type="ECO:0000259" key="2">
    <source>
        <dbReference type="Pfam" id="PF01425"/>
    </source>
</evidence>
<dbReference type="PANTHER" id="PTHR11895:SF7">
    <property type="entry name" value="GLUTAMYL-TRNA(GLN) AMIDOTRANSFERASE SUBUNIT A, MITOCHONDRIAL"/>
    <property type="match status" value="1"/>
</dbReference>
<sequence>MRYEAYAAAHDAEAGFSDPAARIRPLEGTPLLFKEEQPIARRIIEEGSLLEQGAMAIASHPLVERFPAPGGSSGGAGVAMASGETIRATGSDIGGSIRIPASFCGLDGFKPPFGRVPGMAPFNSDTYCADGPMGRSVADVTLLQNVLPGPHHTDLASIRPRYELAIPAAAAAVGMRVALCVNLGDFDVDPAVEANARATAWAHFGAIMGPFISEIVGANSEMLMPYTLNVSERAAQSGQHARGLAAEAASYEPLGKLLEGYDALLCPSPTAQGMAAEPVGPTHR</sequence>
<protein>
    <submittedName>
        <fullName evidence="3">Aspartyl-tRNA(Asn)/glutamyl-tRNA(Gln) amidotransferase subunit A</fullName>
        <ecNumber evidence="3">6.3.5.6</ecNumber>
        <ecNumber evidence="3">6.3.5.7</ecNumber>
    </submittedName>
</protein>
<keyword evidence="4" id="KW-1185">Reference proteome</keyword>
<dbReference type="PROSITE" id="PS00571">
    <property type="entry name" value="AMIDASES"/>
    <property type="match status" value="1"/>
</dbReference>
<dbReference type="InterPro" id="IPR023631">
    <property type="entry name" value="Amidase_dom"/>
</dbReference>
<dbReference type="Gene3D" id="3.90.1300.10">
    <property type="entry name" value="Amidase signature (AS) domain"/>
    <property type="match status" value="1"/>
</dbReference>
<evidence type="ECO:0000313" key="3">
    <source>
        <dbReference type="EMBL" id="MBB2995341.1"/>
    </source>
</evidence>
<dbReference type="EMBL" id="JACHVS010000001">
    <property type="protein sequence ID" value="MBB2995341.1"/>
    <property type="molecule type" value="Genomic_DNA"/>
</dbReference>
<dbReference type="Pfam" id="PF01425">
    <property type="entry name" value="Amidase"/>
    <property type="match status" value="1"/>
</dbReference>
<proteinExistence type="inferred from homology"/>
<dbReference type="PANTHER" id="PTHR11895">
    <property type="entry name" value="TRANSAMIDASE"/>
    <property type="match status" value="1"/>
</dbReference>
<dbReference type="EC" id="6.3.5.7" evidence="3"/>
<dbReference type="GO" id="GO:0050566">
    <property type="term" value="F:asparaginyl-tRNA synthase (glutamine-hydrolyzing) activity"/>
    <property type="evidence" value="ECO:0007669"/>
    <property type="project" value="UniProtKB-EC"/>
</dbReference>
<evidence type="ECO:0000256" key="1">
    <source>
        <dbReference type="ARBA" id="ARBA00009199"/>
    </source>
</evidence>